<dbReference type="EMBL" id="JBFALK010000002">
    <property type="protein sequence ID" value="MEV0967674.1"/>
    <property type="molecule type" value="Genomic_DNA"/>
</dbReference>
<name>A0ABV3G7T3_MICGL</name>
<dbReference type="InterPro" id="IPR025447">
    <property type="entry name" value="DUF4192"/>
</dbReference>
<accession>A0ABV3G7T3</accession>
<keyword evidence="2" id="KW-1185">Reference proteome</keyword>
<dbReference type="Pfam" id="PF13830">
    <property type="entry name" value="DUF4192"/>
    <property type="match status" value="1"/>
</dbReference>
<dbReference type="Proteomes" id="UP001551675">
    <property type="component" value="Unassembled WGS sequence"/>
</dbReference>
<evidence type="ECO:0000313" key="1">
    <source>
        <dbReference type="EMBL" id="MEV0967674.1"/>
    </source>
</evidence>
<gene>
    <name evidence="1" type="ORF">AB0I59_03495</name>
</gene>
<organism evidence="1 2">
    <name type="scientific">Microtetraspora glauca</name>
    <dbReference type="NCBI Taxonomy" id="1996"/>
    <lineage>
        <taxon>Bacteria</taxon>
        <taxon>Bacillati</taxon>
        <taxon>Actinomycetota</taxon>
        <taxon>Actinomycetes</taxon>
        <taxon>Streptosporangiales</taxon>
        <taxon>Streptosporangiaceae</taxon>
        <taxon>Microtetraspora</taxon>
    </lineage>
</organism>
<sequence>MTSISTLVLSSPADILAAVPYLIGFHPQDSLVVAAFAGSALRVTTRWDLPIGPGALDPLAALLRRERMTMAVLAGYGPAALVTPAVDQTLRLLREGDVHVAEALRAEGGRYWSYVCARADCCPPEGTPYDPVSGRVAAEAVVHGLVALPDRRTLVRSVEPYGGLRRVAMSQATRRVAADVRALLTRAERPDETAAAFVADGLARVRSAIGRYDSGGRLDDEEAARLGLDLAVIRVRDEAWALIDDREAHLALWRDLTRRLDPRFVAPVASLLAASAWRDGDCALAGLALERALAADPAYSMANLLCQALRHLLPPDALRERMPAPEELDAQMGRPRMSWLVPLIALLGEERPLLAG</sequence>
<protein>
    <submittedName>
        <fullName evidence="1">DUF4192 domain-containing protein</fullName>
    </submittedName>
</protein>
<reference evidence="1 2" key="1">
    <citation type="submission" date="2024-06" db="EMBL/GenBank/DDBJ databases">
        <title>The Natural Products Discovery Center: Release of the First 8490 Sequenced Strains for Exploring Actinobacteria Biosynthetic Diversity.</title>
        <authorList>
            <person name="Kalkreuter E."/>
            <person name="Kautsar S.A."/>
            <person name="Yang D."/>
            <person name="Bader C.D."/>
            <person name="Teijaro C.N."/>
            <person name="Fluegel L."/>
            <person name="Davis C.M."/>
            <person name="Simpson J.R."/>
            <person name="Lauterbach L."/>
            <person name="Steele A.D."/>
            <person name="Gui C."/>
            <person name="Meng S."/>
            <person name="Li G."/>
            <person name="Viehrig K."/>
            <person name="Ye F."/>
            <person name="Su P."/>
            <person name="Kiefer A.F."/>
            <person name="Nichols A."/>
            <person name="Cepeda A.J."/>
            <person name="Yan W."/>
            <person name="Fan B."/>
            <person name="Jiang Y."/>
            <person name="Adhikari A."/>
            <person name="Zheng C.-J."/>
            <person name="Schuster L."/>
            <person name="Cowan T.M."/>
            <person name="Smanski M.J."/>
            <person name="Chevrette M.G."/>
            <person name="De Carvalho L.P.S."/>
            <person name="Shen B."/>
        </authorList>
    </citation>
    <scope>NUCLEOTIDE SEQUENCE [LARGE SCALE GENOMIC DNA]</scope>
    <source>
        <strain evidence="1 2">NPDC050100</strain>
    </source>
</reference>
<proteinExistence type="predicted"/>
<comment type="caution">
    <text evidence="1">The sequence shown here is derived from an EMBL/GenBank/DDBJ whole genome shotgun (WGS) entry which is preliminary data.</text>
</comment>
<evidence type="ECO:0000313" key="2">
    <source>
        <dbReference type="Proteomes" id="UP001551675"/>
    </source>
</evidence>
<dbReference type="RefSeq" id="WP_061257340.1">
    <property type="nucleotide sequence ID" value="NZ_JBFALK010000002.1"/>
</dbReference>